<organism evidence="1">
    <name type="scientific">marine sediment metagenome</name>
    <dbReference type="NCBI Taxonomy" id="412755"/>
    <lineage>
        <taxon>unclassified sequences</taxon>
        <taxon>metagenomes</taxon>
        <taxon>ecological metagenomes</taxon>
    </lineage>
</organism>
<accession>X1S8W6</accession>
<feature type="non-terminal residue" evidence="1">
    <location>
        <position position="1"/>
    </location>
</feature>
<sequence length="387" mass="44843">GTSFKESQKVIPGSVIKGSLARFLNELCSAEKLTDYINPENEKVNRKFPMLTKYFSQIQFSHAFPSHVNAKRRPVMIPFSTIKDTDEDPWDIALTENAILAPNGKALEFQIDWKDSSKLNKLFGWAECQIINKTRTAIEQQTRTAHEEMLYTFQYISPYQMPSSDLKNGKRGDKIQKIRWLAKMRLPDINKIGKEFDQLCDELSIVFNSGWRYLGKRDTQFNLDVYPGKVENQMPKHTKGNLVDNLAIIVLQTDALLFDGYKLASGNNIDLHEVYKRYWDDVTENSCEMIKYFARQKMSGGYLIKRFNPYPSYYPYILTEAGSVFILRKKLDEAQNVLQNLEMKGLPFPKGIISEKNKESWQICPFVPENGFGEICINLAWHWNKKL</sequence>
<dbReference type="EMBL" id="BARW01006417">
    <property type="protein sequence ID" value="GAI75531.1"/>
    <property type="molecule type" value="Genomic_DNA"/>
</dbReference>
<evidence type="ECO:0000313" key="1">
    <source>
        <dbReference type="EMBL" id="GAI75531.1"/>
    </source>
</evidence>
<gene>
    <name evidence="1" type="ORF">S12H4_13475</name>
</gene>
<protein>
    <submittedName>
        <fullName evidence="1">Uncharacterized protein</fullName>
    </submittedName>
</protein>
<name>X1S8W6_9ZZZZ</name>
<dbReference type="AlphaFoldDB" id="X1S8W6"/>
<reference evidence="1" key="1">
    <citation type="journal article" date="2014" name="Front. Microbiol.">
        <title>High frequency of phylogenetically diverse reductive dehalogenase-homologous genes in deep subseafloor sedimentary metagenomes.</title>
        <authorList>
            <person name="Kawai M."/>
            <person name="Futagami T."/>
            <person name="Toyoda A."/>
            <person name="Takaki Y."/>
            <person name="Nishi S."/>
            <person name="Hori S."/>
            <person name="Arai W."/>
            <person name="Tsubouchi T."/>
            <person name="Morono Y."/>
            <person name="Uchiyama I."/>
            <person name="Ito T."/>
            <person name="Fujiyama A."/>
            <person name="Inagaki F."/>
            <person name="Takami H."/>
        </authorList>
    </citation>
    <scope>NUCLEOTIDE SEQUENCE</scope>
    <source>
        <strain evidence="1">Expedition CK06-06</strain>
    </source>
</reference>
<comment type="caution">
    <text evidence="1">The sequence shown here is derived from an EMBL/GenBank/DDBJ whole genome shotgun (WGS) entry which is preliminary data.</text>
</comment>
<proteinExistence type="predicted"/>